<comment type="subcellular location">
    <subcellularLocation>
        <location evidence="1">Cytoplasm</location>
    </subcellularLocation>
</comment>
<feature type="compositionally biased region" description="Polar residues" evidence="4">
    <location>
        <begin position="50"/>
        <end position="67"/>
    </location>
</feature>
<keyword evidence="3" id="KW-0963">Cytoplasm</keyword>
<feature type="region of interest" description="Disordered" evidence="4">
    <location>
        <begin position="333"/>
        <end position="370"/>
    </location>
</feature>
<dbReference type="GO" id="GO:1990108">
    <property type="term" value="P:protein linear deubiquitination"/>
    <property type="evidence" value="ECO:0007669"/>
    <property type="project" value="TreeGrafter"/>
</dbReference>
<evidence type="ECO:0000256" key="4">
    <source>
        <dbReference type="SAM" id="MobiDB-lite"/>
    </source>
</evidence>
<feature type="region of interest" description="Disordered" evidence="4">
    <location>
        <begin position="22"/>
        <end position="80"/>
    </location>
</feature>
<dbReference type="OrthoDB" id="5962728at2759"/>
<feature type="region of interest" description="Disordered" evidence="4">
    <location>
        <begin position="771"/>
        <end position="797"/>
    </location>
</feature>
<dbReference type="RefSeq" id="XP_031440015.1">
    <property type="nucleotide sequence ID" value="XM_031584155.2"/>
</dbReference>
<dbReference type="GO" id="GO:0004843">
    <property type="term" value="F:cysteine-type deubiquitinase activity"/>
    <property type="evidence" value="ECO:0007669"/>
    <property type="project" value="TreeGrafter"/>
</dbReference>
<accession>A0A6P8GZ06</accession>
<keyword evidence="5" id="KW-1185">Reference proteome</keyword>
<dbReference type="PRINTS" id="PR02055">
    <property type="entry name" value="PROTEINF105"/>
</dbReference>
<feature type="region of interest" description="Disordered" evidence="4">
    <location>
        <begin position="649"/>
        <end position="698"/>
    </location>
</feature>
<feature type="compositionally biased region" description="Low complexity" evidence="4">
    <location>
        <begin position="337"/>
        <end position="360"/>
    </location>
</feature>
<dbReference type="Proteomes" id="UP000515152">
    <property type="component" value="Chromosome 17"/>
</dbReference>
<dbReference type="InterPro" id="IPR023235">
    <property type="entry name" value="FAM105"/>
</dbReference>
<dbReference type="GO" id="GO:0005737">
    <property type="term" value="C:cytoplasm"/>
    <property type="evidence" value="ECO:0007669"/>
    <property type="project" value="UniProtKB-SubCell"/>
</dbReference>
<feature type="compositionally biased region" description="Basic and acidic residues" evidence="4">
    <location>
        <begin position="677"/>
        <end position="697"/>
    </location>
</feature>
<dbReference type="PANTHER" id="PTHR33662">
    <property type="entry name" value="OTU DEUBIQUITINASE WITH LINEAR LINKAGE-SPECIFICITY A-RELATED"/>
    <property type="match status" value="1"/>
</dbReference>
<evidence type="ECO:0000313" key="5">
    <source>
        <dbReference type="Proteomes" id="UP000515152"/>
    </source>
</evidence>
<dbReference type="PANTHER" id="PTHR33662:SF3">
    <property type="entry name" value="FIBROUS SHEATH CABYR-BINDING PROTEIN-LIKE-RELATED"/>
    <property type="match status" value="1"/>
</dbReference>
<evidence type="ECO:0000256" key="3">
    <source>
        <dbReference type="ARBA" id="ARBA00022490"/>
    </source>
</evidence>
<dbReference type="GeneID" id="105889273"/>
<feature type="compositionally biased region" description="Polar residues" evidence="4">
    <location>
        <begin position="27"/>
        <end position="36"/>
    </location>
</feature>
<dbReference type="RefSeq" id="XP_031440013.1">
    <property type="nucleotide sequence ID" value="XM_031584153.2"/>
</dbReference>
<feature type="region of interest" description="Disordered" evidence="4">
    <location>
        <begin position="283"/>
        <end position="302"/>
    </location>
</feature>
<sequence length="1114" mass="119019">MGNTVSCCCPANPCDHQDEGQRLLNEGIQSPQTSAKVSEGCSLSPDCATAESSETPSPTNDQVTDQSKPGLPVETSQPEVVRGQANVQEEADALSMQVKPEASAVISNVDVNAASALDKYETQDVFPEKIESVAVSTEKLECKEASNGIKNQAATILIENQAVAVVENQAATILIENQAAAVIENQAAAVVENQAATILIENQAAAVIENQAAAVIENQAAAVIENHASSTEKLDSQAAATAIESQTTSTVIASTAIEGQAAASAIESQATASAIESQATSATESQAVSANESQAASANESQATASAIKSQATSAMESQAASVNESQATASAIKSQATSATESEAAAIESEATPIESEATPIESEATPIESGATPIESEATSFESQAASAIESQSATASAIESQALSTKKIVSPAVSAEKLNLDMSLAKLDKRVVFMENPETLGSSVKVEAPVKKEALAELQQDVVMDLNGSLAEESAKCLSIGFDSAIPVEHLTEEASSKMANNTEGVAITEPLTQEEDGVKLDDIHGGILIKEIDDDDVVLPQEDFSIIIPAVKLADLQVQNSLAEEVVNEAPRGLSPFTEIAAQLDNVGQQTLLEPSSALDCKEDVPLHSIEDERLLIPNVLSTGFAFIDAKLAGAISQERNDNGEVFSTEGQYPESGPELYSAPTDTSSSAKASKDKNRTHKDSNFTEEHCNGEDLNSTLPSVTAEQAVCAEIRVSAADSAPQDCVSGLSIVSSLGDLLEGQETVKSQVSKQHKLDVEAKSVATGITDGGQVVSPQGERPRSAGRTSPTLDGHEPWFDCEGDLYRGEEEIEEDVEKGKLMEMTGLEDRCSFDPPVAILIYSEREWKGQTTKSTVIRKGYAVLSQAFGCIRRVRGDNYCALRATLYQVLMNTTQLPEWVQQESFLLIPEELEARYGLIKGWLFPDICKQTSGSENAVDLMKHYLGLLQKWWHAAAASPGLEGRRRVCEQLFQSDEDEFGLMEALKLLMLACGVELHAAMQRGDDVPIFCWLLFARDTSSCPRTFLTNHLSQVGFSGGMEQVEMFLLGHTLHHTIKTYRLYMADTEEFITHYPDDHIQDWPCVCLVTEDDRHYNVAVGEPAHPQEDLSGGLQ</sequence>
<organism evidence="5 8">
    <name type="scientific">Clupea harengus</name>
    <name type="common">Atlantic herring</name>
    <dbReference type="NCBI Taxonomy" id="7950"/>
    <lineage>
        <taxon>Eukaryota</taxon>
        <taxon>Metazoa</taxon>
        <taxon>Chordata</taxon>
        <taxon>Craniata</taxon>
        <taxon>Vertebrata</taxon>
        <taxon>Euteleostomi</taxon>
        <taxon>Actinopterygii</taxon>
        <taxon>Neopterygii</taxon>
        <taxon>Teleostei</taxon>
        <taxon>Clupei</taxon>
        <taxon>Clupeiformes</taxon>
        <taxon>Clupeoidei</taxon>
        <taxon>Clupeidae</taxon>
        <taxon>Clupea</taxon>
    </lineage>
</organism>
<feature type="compositionally biased region" description="Low complexity" evidence="4">
    <location>
        <begin position="666"/>
        <end position="676"/>
    </location>
</feature>
<dbReference type="AlphaFoldDB" id="A0A6P8GZ06"/>
<dbReference type="KEGG" id="char:105889273"/>
<evidence type="ECO:0000313" key="7">
    <source>
        <dbReference type="RefSeq" id="XP_031440013.1"/>
    </source>
</evidence>
<evidence type="ECO:0000256" key="1">
    <source>
        <dbReference type="ARBA" id="ARBA00004496"/>
    </source>
</evidence>
<evidence type="ECO:0000313" key="6">
    <source>
        <dbReference type="RefSeq" id="XP_031440012.1"/>
    </source>
</evidence>
<comment type="similarity">
    <text evidence="2">Belongs to the peptidase C65 family. Otulin subfamily.</text>
</comment>
<reference evidence="6 7" key="1">
    <citation type="submission" date="2025-04" db="UniProtKB">
        <authorList>
            <consortium name="RefSeq"/>
        </authorList>
    </citation>
    <scope>IDENTIFICATION</scope>
</reference>
<dbReference type="RefSeq" id="XP_031440012.1">
    <property type="nucleotide sequence ID" value="XM_031584152.2"/>
</dbReference>
<gene>
    <name evidence="6 7 8" type="primary">LOC105889273</name>
</gene>
<name>A0A6P8GZ06_CLUHA</name>
<evidence type="ECO:0000313" key="8">
    <source>
        <dbReference type="RefSeq" id="XP_031440015.1"/>
    </source>
</evidence>
<dbReference type="Pfam" id="PF16218">
    <property type="entry name" value="Peptidase_C101"/>
    <property type="match status" value="1"/>
</dbReference>
<evidence type="ECO:0000256" key="2">
    <source>
        <dbReference type="ARBA" id="ARBA00010267"/>
    </source>
</evidence>
<proteinExistence type="inferred from homology"/>
<protein>
    <submittedName>
        <fullName evidence="6 7">Uncharacterized protein LOC105889273 isoform X1</fullName>
    </submittedName>
</protein>